<keyword evidence="3 11" id="KW-0808">Transferase</keyword>
<dbReference type="PANTHER" id="PTHR37323:SF1">
    <property type="entry name" value="L-ORNITHINE N(ALPHA)-ACYLTRANSFERASE"/>
    <property type="match status" value="1"/>
</dbReference>
<protein>
    <recommendedName>
        <fullName evidence="8">L-ornithine N(alpha)-acyltransferase</fullName>
        <ecNumber evidence="7">2.3.2.30</ecNumber>
    </recommendedName>
</protein>
<dbReference type="Proteomes" id="UP000289708">
    <property type="component" value="Unassembled WGS sequence"/>
</dbReference>
<dbReference type="InterPro" id="IPR016181">
    <property type="entry name" value="Acyl_CoA_acyltransferase"/>
</dbReference>
<keyword evidence="2" id="KW-0444">Lipid biosynthesis</keyword>
<organism evidence="11 12">
    <name type="scientific">Hansschlegelia zhihuaiae</name>
    <dbReference type="NCBI Taxonomy" id="405005"/>
    <lineage>
        <taxon>Bacteria</taxon>
        <taxon>Pseudomonadati</taxon>
        <taxon>Pseudomonadota</taxon>
        <taxon>Alphaproteobacteria</taxon>
        <taxon>Hyphomicrobiales</taxon>
        <taxon>Methylopilaceae</taxon>
        <taxon>Hansschlegelia</taxon>
    </lineage>
</organism>
<evidence type="ECO:0000256" key="1">
    <source>
        <dbReference type="ARBA" id="ARBA00005189"/>
    </source>
</evidence>
<dbReference type="AlphaFoldDB" id="A0A4Q0MP90"/>
<evidence type="ECO:0000256" key="8">
    <source>
        <dbReference type="ARBA" id="ARBA00039866"/>
    </source>
</evidence>
<comment type="similarity">
    <text evidence="6">Belongs to the acetyltransferase family. OlsB subfamily.</text>
</comment>
<evidence type="ECO:0000256" key="2">
    <source>
        <dbReference type="ARBA" id="ARBA00022516"/>
    </source>
</evidence>
<evidence type="ECO:0000256" key="10">
    <source>
        <dbReference type="ARBA" id="ARBA00047785"/>
    </source>
</evidence>
<evidence type="ECO:0000256" key="4">
    <source>
        <dbReference type="ARBA" id="ARBA00023098"/>
    </source>
</evidence>
<dbReference type="GO" id="GO:0006629">
    <property type="term" value="P:lipid metabolic process"/>
    <property type="evidence" value="ECO:0007669"/>
    <property type="project" value="UniProtKB-KW"/>
</dbReference>
<name>A0A4Q0MP90_9HYPH</name>
<dbReference type="EC" id="2.3.2.30" evidence="7"/>
<dbReference type="InterPro" id="IPR052351">
    <property type="entry name" value="Ornithine_N-alpha-AT"/>
</dbReference>
<evidence type="ECO:0000256" key="7">
    <source>
        <dbReference type="ARBA" id="ARBA00039058"/>
    </source>
</evidence>
<evidence type="ECO:0000256" key="5">
    <source>
        <dbReference type="ARBA" id="ARBA00023315"/>
    </source>
</evidence>
<comment type="caution">
    <text evidence="11">The sequence shown here is derived from an EMBL/GenBank/DDBJ whole genome shotgun (WGS) entry which is preliminary data.</text>
</comment>
<dbReference type="GO" id="GO:0043810">
    <property type="term" value="F:ornithine-acyl [acyl carrier protein] N-acyltransferase activity"/>
    <property type="evidence" value="ECO:0007669"/>
    <property type="project" value="UniProtKB-EC"/>
</dbReference>
<sequence>MAIVRPPMSGPGALVGRFRSHRPAKIAKTPKWFAGFASPGATSKPSRERLSSSAAMLPRPLGRIGGLELRLAERPKEVKRAQRLRYHVFFEEMSAVADPIARLARRDMDMFDAVCDHLIVEDHAARPARSLAATLLHGLQGFRVDPSEPEEKRKPPVVGTYRLLRQEVADQAFGFYTAGEFDIDPLIARHQGLSFLELGRSCVLKPYRDKRTVELLWHGIWAYVLAHKVDVMIGCASLEGVDPERLKLPLSYLHHFHAAPEEWRAGALPGRRARFDLLPKEAIDLKAALRALPPLVKAYLRLGAYVGDGAVVDHEFGTTDVLVVLPRSAINPRYVVYYGAEADRHAA</sequence>
<dbReference type="EMBL" id="RYFI01000001">
    <property type="protein sequence ID" value="RXF75668.1"/>
    <property type="molecule type" value="Genomic_DNA"/>
</dbReference>
<keyword evidence="4" id="KW-0443">Lipid metabolism</keyword>
<reference evidence="11 12" key="1">
    <citation type="submission" date="2018-12" db="EMBL/GenBank/DDBJ databases">
        <title>bacterium Hansschlegelia zhihuaiae S113.</title>
        <authorList>
            <person name="He J."/>
        </authorList>
    </citation>
    <scope>NUCLEOTIDE SEQUENCE [LARGE SCALE GENOMIC DNA]</scope>
    <source>
        <strain evidence="11 12">S 113</strain>
    </source>
</reference>
<evidence type="ECO:0000313" key="12">
    <source>
        <dbReference type="Proteomes" id="UP000289708"/>
    </source>
</evidence>
<gene>
    <name evidence="11" type="ORF">EK403_02185</name>
</gene>
<dbReference type="Pfam" id="PF13444">
    <property type="entry name" value="Acetyltransf_5"/>
    <property type="match status" value="1"/>
</dbReference>
<accession>A0A4Q0MP90</accession>
<evidence type="ECO:0000313" key="11">
    <source>
        <dbReference type="EMBL" id="RXF75668.1"/>
    </source>
</evidence>
<dbReference type="OrthoDB" id="9787072at2"/>
<keyword evidence="5" id="KW-0012">Acyltransferase</keyword>
<proteinExistence type="inferred from homology"/>
<comment type="catalytic activity">
    <reaction evidence="10">
        <text>a (3R)-hydroxyacyl-[ACP] + L-ornithine = a lyso-ornithine lipid + holo-[ACP] + H(+)</text>
        <dbReference type="Rhea" id="RHEA:20633"/>
        <dbReference type="Rhea" id="RHEA-COMP:9685"/>
        <dbReference type="Rhea" id="RHEA-COMP:9945"/>
        <dbReference type="ChEBI" id="CHEBI:15378"/>
        <dbReference type="ChEBI" id="CHEBI:46911"/>
        <dbReference type="ChEBI" id="CHEBI:64479"/>
        <dbReference type="ChEBI" id="CHEBI:78827"/>
        <dbReference type="ChEBI" id="CHEBI:138482"/>
        <dbReference type="EC" id="2.3.2.30"/>
    </reaction>
    <physiologicalReaction direction="left-to-right" evidence="10">
        <dbReference type="Rhea" id="RHEA:20634"/>
    </physiologicalReaction>
</comment>
<keyword evidence="12" id="KW-1185">Reference proteome</keyword>
<comment type="pathway">
    <text evidence="1">Lipid metabolism.</text>
</comment>
<evidence type="ECO:0000256" key="6">
    <source>
        <dbReference type="ARBA" id="ARBA00038095"/>
    </source>
</evidence>
<comment type="function">
    <text evidence="9">Catalyzes the first step in the biosynthesis of ornithine lipids, which are phosphorus-free membrane lipids. Catalyzes the 3-hydroxyacyl-acyl carrier protein-dependent acylation of ornithine to form lyso-ornithine lipid (LOL).</text>
</comment>
<dbReference type="SUPFAM" id="SSF55729">
    <property type="entry name" value="Acyl-CoA N-acyltransferases (Nat)"/>
    <property type="match status" value="1"/>
</dbReference>
<dbReference type="Gene3D" id="3.40.630.30">
    <property type="match status" value="1"/>
</dbReference>
<evidence type="ECO:0000256" key="3">
    <source>
        <dbReference type="ARBA" id="ARBA00022679"/>
    </source>
</evidence>
<dbReference type="PANTHER" id="PTHR37323">
    <property type="entry name" value="GCN5-RELATED N-ACETYLTRANSFERASE"/>
    <property type="match status" value="1"/>
</dbReference>
<evidence type="ECO:0000256" key="9">
    <source>
        <dbReference type="ARBA" id="ARBA00045724"/>
    </source>
</evidence>